<dbReference type="Gene3D" id="3.20.20.190">
    <property type="entry name" value="Phosphatidylinositol (PI) phosphodiesterase"/>
    <property type="match status" value="1"/>
</dbReference>
<dbReference type="InterPro" id="IPR032075">
    <property type="entry name" value="PI-PLC-C1"/>
</dbReference>
<feature type="signal peptide" evidence="1">
    <location>
        <begin position="1"/>
        <end position="16"/>
    </location>
</feature>
<comment type="caution">
    <text evidence="2">The sequence shown here is derived from an EMBL/GenBank/DDBJ whole genome shotgun (WGS) entry which is preliminary data.</text>
</comment>
<evidence type="ECO:0000313" key="3">
    <source>
        <dbReference type="Proteomes" id="UP000644507"/>
    </source>
</evidence>
<evidence type="ECO:0008006" key="4">
    <source>
        <dbReference type="Google" id="ProtNLM"/>
    </source>
</evidence>
<reference evidence="2" key="2">
    <citation type="submission" date="2020-09" db="EMBL/GenBank/DDBJ databases">
        <authorList>
            <person name="Sun Q."/>
            <person name="Kim S."/>
        </authorList>
    </citation>
    <scope>NUCLEOTIDE SEQUENCE</scope>
    <source>
        <strain evidence="2">KCTC 12988</strain>
    </source>
</reference>
<evidence type="ECO:0000313" key="2">
    <source>
        <dbReference type="EMBL" id="GHC65543.1"/>
    </source>
</evidence>
<dbReference type="SUPFAM" id="SSF51695">
    <property type="entry name" value="PLC-like phosphodiesterases"/>
    <property type="match status" value="1"/>
</dbReference>
<accession>A0A918WQ43</accession>
<keyword evidence="3" id="KW-1185">Reference proteome</keyword>
<proteinExistence type="predicted"/>
<dbReference type="EMBL" id="BMXI01000019">
    <property type="protein sequence ID" value="GHC65543.1"/>
    <property type="molecule type" value="Genomic_DNA"/>
</dbReference>
<dbReference type="Pfam" id="PF16670">
    <property type="entry name" value="PI-PLC-C1"/>
    <property type="match status" value="1"/>
</dbReference>
<reference evidence="2" key="1">
    <citation type="journal article" date="2014" name="Int. J. Syst. Evol. Microbiol.">
        <title>Complete genome sequence of Corynebacterium casei LMG S-19264T (=DSM 44701T), isolated from a smear-ripened cheese.</title>
        <authorList>
            <consortium name="US DOE Joint Genome Institute (JGI-PGF)"/>
            <person name="Walter F."/>
            <person name="Albersmeier A."/>
            <person name="Kalinowski J."/>
            <person name="Ruckert C."/>
        </authorList>
    </citation>
    <scope>NUCLEOTIDE SEQUENCE</scope>
    <source>
        <strain evidence="2">KCTC 12988</strain>
    </source>
</reference>
<name>A0A918WQ43_9BACT</name>
<evidence type="ECO:0000256" key="1">
    <source>
        <dbReference type="SAM" id="SignalP"/>
    </source>
</evidence>
<dbReference type="GO" id="GO:0006629">
    <property type="term" value="P:lipid metabolic process"/>
    <property type="evidence" value="ECO:0007669"/>
    <property type="project" value="InterPro"/>
</dbReference>
<keyword evidence="1" id="KW-0732">Signal</keyword>
<gene>
    <name evidence="2" type="ORF">GCM10007100_36670</name>
</gene>
<dbReference type="AlphaFoldDB" id="A0A918WQ43"/>
<dbReference type="PROSITE" id="PS50007">
    <property type="entry name" value="PIPLC_X_DOMAIN"/>
    <property type="match status" value="1"/>
</dbReference>
<dbReference type="Proteomes" id="UP000644507">
    <property type="component" value="Unassembled WGS sequence"/>
</dbReference>
<dbReference type="RefSeq" id="WP_189573521.1">
    <property type="nucleotide sequence ID" value="NZ_BMXI01000019.1"/>
</dbReference>
<sequence length="349" mass="38771">MITLFVSLALALSAVAAEPDLNVPISDCQVIGTHNSYHIAPKQAERDFIKVSGEKKVRGLEYSHPPLPQQFDAGIRQIELDCFADPKGGAFADPMALKLAKLAGKNVTPLEDPDNLLSEPGTKVLHFPDFDFRTTVLTLTQALAEVRDWSTANPSHFPILVLLELKGSSSNWQSEALFALEKEILTVLPTEHLLTPDRVRGEHPDLRTAIREDGWPTLQQARGKIILALDNTNEVLSSYLEPDPLVKGRLLFPSCPSADHPSSAWFKLNDPFKDFDTIQKLSKQGYLIRTRADSGTIQARNNDTSRREKAFASGAQFISTDYPVANPDFSTYAVELPNGAKEFYRFRKD</sequence>
<dbReference type="InterPro" id="IPR017946">
    <property type="entry name" value="PLC-like_Pdiesterase_TIM-brl"/>
</dbReference>
<protein>
    <recommendedName>
        <fullName evidence="4">Calcium-dependent phosphoinositide phospholipase C</fullName>
    </recommendedName>
</protein>
<dbReference type="GO" id="GO:0008081">
    <property type="term" value="F:phosphoric diester hydrolase activity"/>
    <property type="evidence" value="ECO:0007669"/>
    <property type="project" value="InterPro"/>
</dbReference>
<feature type="chain" id="PRO_5037771296" description="Calcium-dependent phosphoinositide phospholipase C" evidence="1">
    <location>
        <begin position="17"/>
        <end position="349"/>
    </location>
</feature>
<organism evidence="2 3">
    <name type="scientific">Roseibacillus persicicus</name>
    <dbReference type="NCBI Taxonomy" id="454148"/>
    <lineage>
        <taxon>Bacteria</taxon>
        <taxon>Pseudomonadati</taxon>
        <taxon>Verrucomicrobiota</taxon>
        <taxon>Verrucomicrobiia</taxon>
        <taxon>Verrucomicrobiales</taxon>
        <taxon>Verrucomicrobiaceae</taxon>
        <taxon>Roseibacillus</taxon>
    </lineage>
</organism>
<dbReference type="CDD" id="cd08589">
    <property type="entry name" value="PI-PLCc_SaPLC1_like"/>
    <property type="match status" value="1"/>
</dbReference>